<feature type="compositionally biased region" description="Polar residues" evidence="6">
    <location>
        <begin position="248"/>
        <end position="262"/>
    </location>
</feature>
<accession>A0A2P4SPZ6</accession>
<feature type="region of interest" description="Disordered" evidence="6">
    <location>
        <begin position="218"/>
        <end position="262"/>
    </location>
</feature>
<evidence type="ECO:0000256" key="3">
    <source>
        <dbReference type="ARBA" id="ARBA00022692"/>
    </source>
</evidence>
<evidence type="ECO:0000256" key="6">
    <source>
        <dbReference type="SAM" id="MobiDB-lite"/>
    </source>
</evidence>
<dbReference type="Proteomes" id="UP000237246">
    <property type="component" value="Unassembled WGS sequence"/>
</dbReference>
<comment type="subcellular location">
    <subcellularLocation>
        <location evidence="1">Membrane</location>
        <topology evidence="1">Multi-pass membrane protein</topology>
    </subcellularLocation>
</comment>
<dbReference type="SUPFAM" id="SSF161070">
    <property type="entry name" value="SNF-like"/>
    <property type="match status" value="1"/>
</dbReference>
<evidence type="ECO:0000256" key="2">
    <source>
        <dbReference type="ARBA" id="ARBA00022448"/>
    </source>
</evidence>
<evidence type="ECO:0000313" key="9">
    <source>
        <dbReference type="Proteomes" id="UP000237246"/>
    </source>
</evidence>
<dbReference type="GO" id="GO:0089718">
    <property type="term" value="P:amino acid import across plasma membrane"/>
    <property type="evidence" value="ECO:0007669"/>
    <property type="project" value="TreeGrafter"/>
</dbReference>
<dbReference type="GO" id="GO:0005283">
    <property type="term" value="F:amino acid:sodium symporter activity"/>
    <property type="evidence" value="ECO:0007669"/>
    <property type="project" value="TreeGrafter"/>
</dbReference>
<dbReference type="PANTHER" id="PTHR11616">
    <property type="entry name" value="SODIUM/CHLORIDE DEPENDENT TRANSPORTER"/>
    <property type="match status" value="1"/>
</dbReference>
<dbReference type="PROSITE" id="PS50267">
    <property type="entry name" value="NA_NEUROTRAN_SYMP_3"/>
    <property type="match status" value="1"/>
</dbReference>
<proteinExistence type="predicted"/>
<name>A0A2P4SPZ6_BAMTH</name>
<keyword evidence="9" id="KW-1185">Reference proteome</keyword>
<evidence type="ECO:0000313" key="8">
    <source>
        <dbReference type="EMBL" id="POI26190.1"/>
    </source>
</evidence>
<feature type="transmembrane region" description="Helical" evidence="7">
    <location>
        <begin position="67"/>
        <end position="88"/>
    </location>
</feature>
<reference evidence="8 9" key="1">
    <citation type="submission" date="2018-01" db="EMBL/GenBank/DDBJ databases">
        <title>Comparison of the Chinese Bamboo Partridge and Red Junglefowl genome sequences highlights the importance of demography in genome evolution.</title>
        <authorList>
            <person name="Tiley G.P."/>
            <person name="Kimball R.T."/>
            <person name="Braun E.L."/>
            <person name="Burleigh J.G."/>
        </authorList>
    </citation>
    <scope>NUCLEOTIDE SEQUENCE [LARGE SCALE GENOMIC DNA]</scope>
    <source>
        <strain evidence="8">RTK389</strain>
        <tissue evidence="8">Blood</tissue>
    </source>
</reference>
<keyword evidence="5 7" id="KW-0472">Membrane</keyword>
<dbReference type="InterPro" id="IPR037272">
    <property type="entry name" value="SNS_sf"/>
</dbReference>
<organism evidence="8 9">
    <name type="scientific">Bambusicola thoracicus</name>
    <name type="common">Chinese bamboo-partridge</name>
    <name type="synonym">Perdix thoracica</name>
    <dbReference type="NCBI Taxonomy" id="9083"/>
    <lineage>
        <taxon>Eukaryota</taxon>
        <taxon>Metazoa</taxon>
        <taxon>Chordata</taxon>
        <taxon>Craniata</taxon>
        <taxon>Vertebrata</taxon>
        <taxon>Euteleostomi</taxon>
        <taxon>Archelosauria</taxon>
        <taxon>Archosauria</taxon>
        <taxon>Dinosauria</taxon>
        <taxon>Saurischia</taxon>
        <taxon>Theropoda</taxon>
        <taxon>Coelurosauria</taxon>
        <taxon>Aves</taxon>
        <taxon>Neognathae</taxon>
        <taxon>Galloanserae</taxon>
        <taxon>Galliformes</taxon>
        <taxon>Phasianidae</taxon>
        <taxon>Perdicinae</taxon>
        <taxon>Bambusicola</taxon>
    </lineage>
</organism>
<evidence type="ECO:0000256" key="4">
    <source>
        <dbReference type="ARBA" id="ARBA00022989"/>
    </source>
</evidence>
<keyword evidence="3 7" id="KW-0812">Transmembrane</keyword>
<dbReference type="EMBL" id="PPHD01030058">
    <property type="protein sequence ID" value="POI26190.1"/>
    <property type="molecule type" value="Genomic_DNA"/>
</dbReference>
<feature type="transmembrane region" description="Helical" evidence="7">
    <location>
        <begin position="120"/>
        <end position="143"/>
    </location>
</feature>
<evidence type="ECO:0000256" key="5">
    <source>
        <dbReference type="ARBA" id="ARBA00023136"/>
    </source>
</evidence>
<dbReference type="InterPro" id="IPR000175">
    <property type="entry name" value="Na/ntran_symport"/>
</dbReference>
<feature type="transmembrane region" description="Helical" evidence="7">
    <location>
        <begin position="155"/>
        <end position="180"/>
    </location>
</feature>
<keyword evidence="4 7" id="KW-1133">Transmembrane helix</keyword>
<dbReference type="Pfam" id="PF00209">
    <property type="entry name" value="SNF"/>
    <property type="match status" value="1"/>
</dbReference>
<evidence type="ECO:0000256" key="7">
    <source>
        <dbReference type="SAM" id="Phobius"/>
    </source>
</evidence>
<comment type="caution">
    <text evidence="8">The sequence shown here is derived from an EMBL/GenBank/DDBJ whole genome shotgun (WGS) entry which is preliminary data.</text>
</comment>
<dbReference type="PANTHER" id="PTHR11616:SF263">
    <property type="entry name" value="SODIUM- AND CHLORIDE-DEPENDENT GLYCINE TRANSPORTER 1"/>
    <property type="match status" value="1"/>
</dbReference>
<evidence type="ECO:0000256" key="1">
    <source>
        <dbReference type="ARBA" id="ARBA00004141"/>
    </source>
</evidence>
<dbReference type="OrthoDB" id="6581954at2759"/>
<protein>
    <submittedName>
        <fullName evidence="8">Uncharacterized protein</fullName>
    </submittedName>
</protein>
<gene>
    <name evidence="8" type="ORF">CIB84_010061</name>
</gene>
<dbReference type="GO" id="GO:0005886">
    <property type="term" value="C:plasma membrane"/>
    <property type="evidence" value="ECO:0007669"/>
    <property type="project" value="TreeGrafter"/>
</dbReference>
<dbReference type="AlphaFoldDB" id="A0A2P4SPZ6"/>
<keyword evidence="2" id="KW-0813">Transport</keyword>
<sequence>MATGHYHNNAIGDCLVAMAAHGGGDTQGLLLPCQLWWNPGRVLPWRCHSNASLSQAGIYWLLLMDNYAASFSLVVISCIMCVAIMYIYGRFSRDYPPPVPTGHRNYFKDIEMMLGFPPPLFFQICWRFISPAIIFFILVFTVIQYRPISYNEYVYPTWAISIGFLMALSSVICIPIYAIYKVCHSEGDTLLERLKNATKASKDWGPALAEHRSGRYAPAFSPSTESHLEVQPLHPEKARNEAAAASPAQGSNGSAHSQDSRL</sequence>